<keyword evidence="7" id="KW-1185">Reference proteome</keyword>
<evidence type="ECO:0000256" key="4">
    <source>
        <dbReference type="PROSITE-ProRule" id="PRU00335"/>
    </source>
</evidence>
<dbReference type="InterPro" id="IPR001647">
    <property type="entry name" value="HTH_TetR"/>
</dbReference>
<reference evidence="6 7" key="1">
    <citation type="submission" date="2021-01" db="EMBL/GenBank/DDBJ databases">
        <title>Whole genome shotgun sequence of Actinoplanes palleronii NBRC 14916.</title>
        <authorList>
            <person name="Komaki H."/>
            <person name="Tamura T."/>
        </authorList>
    </citation>
    <scope>NUCLEOTIDE SEQUENCE [LARGE SCALE GENOMIC DNA]</scope>
    <source>
        <strain evidence="6 7">NBRC 14916</strain>
    </source>
</reference>
<comment type="caution">
    <text evidence="6">The sequence shown here is derived from an EMBL/GenBank/DDBJ whole genome shotgun (WGS) entry which is preliminary data.</text>
</comment>
<evidence type="ECO:0000256" key="3">
    <source>
        <dbReference type="ARBA" id="ARBA00023163"/>
    </source>
</evidence>
<dbReference type="PRINTS" id="PR00455">
    <property type="entry name" value="HTHTETR"/>
</dbReference>
<dbReference type="SUPFAM" id="SSF46689">
    <property type="entry name" value="Homeodomain-like"/>
    <property type="match status" value="1"/>
</dbReference>
<dbReference type="PANTHER" id="PTHR30055:SF234">
    <property type="entry name" value="HTH-TYPE TRANSCRIPTIONAL REGULATOR BETI"/>
    <property type="match status" value="1"/>
</dbReference>
<dbReference type="Proteomes" id="UP000624709">
    <property type="component" value="Unassembled WGS sequence"/>
</dbReference>
<keyword evidence="2 4" id="KW-0238">DNA-binding</keyword>
<accession>A0ABQ4B1F6</accession>
<keyword evidence="1" id="KW-0805">Transcription regulation</keyword>
<evidence type="ECO:0000313" key="6">
    <source>
        <dbReference type="EMBL" id="GIE64500.1"/>
    </source>
</evidence>
<dbReference type="EMBL" id="BOMS01000009">
    <property type="protein sequence ID" value="GIE64500.1"/>
    <property type="molecule type" value="Genomic_DNA"/>
</dbReference>
<evidence type="ECO:0000259" key="5">
    <source>
        <dbReference type="PROSITE" id="PS50977"/>
    </source>
</evidence>
<organism evidence="6 7">
    <name type="scientific">Actinoplanes palleronii</name>
    <dbReference type="NCBI Taxonomy" id="113570"/>
    <lineage>
        <taxon>Bacteria</taxon>
        <taxon>Bacillati</taxon>
        <taxon>Actinomycetota</taxon>
        <taxon>Actinomycetes</taxon>
        <taxon>Micromonosporales</taxon>
        <taxon>Micromonosporaceae</taxon>
        <taxon>Actinoplanes</taxon>
    </lineage>
</organism>
<feature type="domain" description="HTH tetR-type" evidence="5">
    <location>
        <begin position="23"/>
        <end position="83"/>
    </location>
</feature>
<feature type="DNA-binding region" description="H-T-H motif" evidence="4">
    <location>
        <begin position="46"/>
        <end position="65"/>
    </location>
</feature>
<gene>
    <name evidence="6" type="ORF">Apa02nite_006080</name>
</gene>
<dbReference type="PROSITE" id="PS50977">
    <property type="entry name" value="HTH_TETR_2"/>
    <property type="match status" value="1"/>
</dbReference>
<name>A0ABQ4B1F6_9ACTN</name>
<evidence type="ECO:0000256" key="1">
    <source>
        <dbReference type="ARBA" id="ARBA00023015"/>
    </source>
</evidence>
<dbReference type="InterPro" id="IPR009057">
    <property type="entry name" value="Homeodomain-like_sf"/>
</dbReference>
<sequence>MSELIGRTAVDDEATGRRARNMREKRERILRAAAELFAAHGFEGVTTQQISERADIAAGTLFRYAASKGELFLMVHNEQLRTAIAIGAQAAARESDPGPAVIAQVEPVLTRARDSRGSAVYQRELLFGPPGERYRAEGLALVGDLEERIANLLGGGPEATRAARTVFAILNLLLVEPWTGVHPGSDPVEELRAQVAQVVRGFHTL</sequence>
<dbReference type="Pfam" id="PF00440">
    <property type="entry name" value="TetR_N"/>
    <property type="match status" value="1"/>
</dbReference>
<protein>
    <recommendedName>
        <fullName evidence="5">HTH tetR-type domain-containing protein</fullName>
    </recommendedName>
</protein>
<evidence type="ECO:0000313" key="7">
    <source>
        <dbReference type="Proteomes" id="UP000624709"/>
    </source>
</evidence>
<dbReference type="InterPro" id="IPR050109">
    <property type="entry name" value="HTH-type_TetR-like_transc_reg"/>
</dbReference>
<evidence type="ECO:0000256" key="2">
    <source>
        <dbReference type="ARBA" id="ARBA00023125"/>
    </source>
</evidence>
<dbReference type="PANTHER" id="PTHR30055">
    <property type="entry name" value="HTH-TYPE TRANSCRIPTIONAL REGULATOR RUTR"/>
    <property type="match status" value="1"/>
</dbReference>
<proteinExistence type="predicted"/>
<keyword evidence="3" id="KW-0804">Transcription</keyword>
<dbReference type="Gene3D" id="1.10.357.10">
    <property type="entry name" value="Tetracycline Repressor, domain 2"/>
    <property type="match status" value="1"/>
</dbReference>